<evidence type="ECO:0000313" key="2">
    <source>
        <dbReference type="Proteomes" id="UP000828390"/>
    </source>
</evidence>
<reference evidence="1" key="1">
    <citation type="journal article" date="2019" name="bioRxiv">
        <title>The Genome of the Zebra Mussel, Dreissena polymorpha: A Resource for Invasive Species Research.</title>
        <authorList>
            <person name="McCartney M.A."/>
            <person name="Auch B."/>
            <person name="Kono T."/>
            <person name="Mallez S."/>
            <person name="Zhang Y."/>
            <person name="Obille A."/>
            <person name="Becker A."/>
            <person name="Abrahante J.E."/>
            <person name="Garbe J."/>
            <person name="Badalamenti J.P."/>
            <person name="Herman A."/>
            <person name="Mangelson H."/>
            <person name="Liachko I."/>
            <person name="Sullivan S."/>
            <person name="Sone E.D."/>
            <person name="Koren S."/>
            <person name="Silverstein K.A.T."/>
            <person name="Beckman K.B."/>
            <person name="Gohl D.M."/>
        </authorList>
    </citation>
    <scope>NUCLEOTIDE SEQUENCE</scope>
    <source>
        <strain evidence="1">Duluth1</strain>
        <tissue evidence="1">Whole animal</tissue>
    </source>
</reference>
<proteinExistence type="predicted"/>
<dbReference type="AlphaFoldDB" id="A0A9D4LK57"/>
<dbReference type="Proteomes" id="UP000828390">
    <property type="component" value="Unassembled WGS sequence"/>
</dbReference>
<evidence type="ECO:0000313" key="1">
    <source>
        <dbReference type="EMBL" id="KAH3859339.1"/>
    </source>
</evidence>
<accession>A0A9D4LK57</accession>
<protein>
    <submittedName>
        <fullName evidence="1">Uncharacterized protein</fullName>
    </submittedName>
</protein>
<reference evidence="1" key="2">
    <citation type="submission" date="2020-11" db="EMBL/GenBank/DDBJ databases">
        <authorList>
            <person name="McCartney M.A."/>
            <person name="Auch B."/>
            <person name="Kono T."/>
            <person name="Mallez S."/>
            <person name="Becker A."/>
            <person name="Gohl D.M."/>
            <person name="Silverstein K.A.T."/>
            <person name="Koren S."/>
            <person name="Bechman K.B."/>
            <person name="Herman A."/>
            <person name="Abrahante J.E."/>
            <person name="Garbe J."/>
        </authorList>
    </citation>
    <scope>NUCLEOTIDE SEQUENCE</scope>
    <source>
        <strain evidence="1">Duluth1</strain>
        <tissue evidence="1">Whole animal</tissue>
    </source>
</reference>
<organism evidence="1 2">
    <name type="scientific">Dreissena polymorpha</name>
    <name type="common">Zebra mussel</name>
    <name type="synonym">Mytilus polymorpha</name>
    <dbReference type="NCBI Taxonomy" id="45954"/>
    <lineage>
        <taxon>Eukaryota</taxon>
        <taxon>Metazoa</taxon>
        <taxon>Spiralia</taxon>
        <taxon>Lophotrochozoa</taxon>
        <taxon>Mollusca</taxon>
        <taxon>Bivalvia</taxon>
        <taxon>Autobranchia</taxon>
        <taxon>Heteroconchia</taxon>
        <taxon>Euheterodonta</taxon>
        <taxon>Imparidentia</taxon>
        <taxon>Neoheterodontei</taxon>
        <taxon>Myida</taxon>
        <taxon>Dreissenoidea</taxon>
        <taxon>Dreissenidae</taxon>
        <taxon>Dreissena</taxon>
    </lineage>
</organism>
<sequence>MFLKVNSSYLEIRHNWFSSDSTLTSGSRHFTQPHPGTYFCWRVKQSEGTGRTRMTSCTFLEMKQQPTRAQ</sequence>
<name>A0A9D4LK57_DREPO</name>
<comment type="caution">
    <text evidence="1">The sequence shown here is derived from an EMBL/GenBank/DDBJ whole genome shotgun (WGS) entry which is preliminary data.</text>
</comment>
<keyword evidence="2" id="KW-1185">Reference proteome</keyword>
<dbReference type="EMBL" id="JAIWYP010000003">
    <property type="protein sequence ID" value="KAH3859339.1"/>
    <property type="molecule type" value="Genomic_DNA"/>
</dbReference>
<gene>
    <name evidence="1" type="ORF">DPMN_102058</name>
</gene>